<dbReference type="KEGG" id="ppr:PBPRA1622"/>
<name>Q6LRP3_PHOPR</name>
<dbReference type="eggNOG" id="COG3267">
    <property type="taxonomic scope" value="Bacteria"/>
</dbReference>
<protein>
    <recommendedName>
        <fullName evidence="1">AAA+ ATPase domain-containing protein</fullName>
    </recommendedName>
</protein>
<dbReference type="InterPro" id="IPR003593">
    <property type="entry name" value="AAA+_ATPase"/>
</dbReference>
<dbReference type="InterPro" id="IPR008868">
    <property type="entry name" value="TniB"/>
</dbReference>
<dbReference type="Proteomes" id="UP000000593">
    <property type="component" value="Chromosome 1"/>
</dbReference>
<proteinExistence type="predicted"/>
<gene>
    <name evidence="2" type="ordered locus">PBPRA1622</name>
</gene>
<feature type="domain" description="AAA+ ATPase" evidence="1">
    <location>
        <begin position="45"/>
        <end position="195"/>
    </location>
</feature>
<evidence type="ECO:0000313" key="3">
    <source>
        <dbReference type="Proteomes" id="UP000000593"/>
    </source>
</evidence>
<accession>Q6LRP3</accession>
<sequence>MKSSVLAQFQNQSLIEFKSSQVHHPHFKAVFRIFEKALCFSGLDEFESVAISGATGVGKSTVCRAFRDKLQKQVPGNSDEMPVLYLTAKTITTEKGFYSSLLFELGAVSPSKGTAEHMRIRLSRILRERGVIMIILDEFQDLFECKTGQSALKTATFYKGFMKEMRIPVVISGTEVVADLLKMDRQFQRLYNLCELPMFSMKNNNAVDYFSKFVTELMKKSPLRLEFEFKTIELRRLFLATEGSIAMIKKLTTEAIFVAQRADQDSLDLYSFCRAFQLYFVQRHQEIGLNPFSADADKLNRLFRKSV</sequence>
<dbReference type="AlphaFoldDB" id="Q6LRP3"/>
<dbReference type="SUPFAM" id="SSF52540">
    <property type="entry name" value="P-loop containing nucleoside triphosphate hydrolases"/>
    <property type="match status" value="1"/>
</dbReference>
<evidence type="ECO:0000313" key="2">
    <source>
        <dbReference type="EMBL" id="CAG20033.1"/>
    </source>
</evidence>
<dbReference type="InterPro" id="IPR027417">
    <property type="entry name" value="P-loop_NTPase"/>
</dbReference>
<reference evidence="3" key="1">
    <citation type="journal article" date="2005" name="Science">
        <title>Life at depth: Photobacterium profundum genome sequence and expression analysis.</title>
        <authorList>
            <person name="Vezzi A."/>
            <person name="Campanaro S."/>
            <person name="D'Angelo M."/>
            <person name="Simonato F."/>
            <person name="Vitulo N."/>
            <person name="Lauro F.M."/>
            <person name="Cestaro A."/>
            <person name="Malacrida G."/>
            <person name="Simionati B."/>
            <person name="Cannata N."/>
            <person name="Romualdi C."/>
            <person name="Bartlett D.H."/>
            <person name="Valle G."/>
        </authorList>
    </citation>
    <scope>NUCLEOTIDE SEQUENCE [LARGE SCALE GENOMIC DNA]</scope>
    <source>
        <strain evidence="3">ATCC BAA-1253 / SS9</strain>
    </source>
</reference>
<keyword evidence="3" id="KW-1185">Reference proteome</keyword>
<organism evidence="2 3">
    <name type="scientific">Photobacterium profundum (strain SS9)</name>
    <dbReference type="NCBI Taxonomy" id="298386"/>
    <lineage>
        <taxon>Bacteria</taxon>
        <taxon>Pseudomonadati</taxon>
        <taxon>Pseudomonadota</taxon>
        <taxon>Gammaproteobacteria</taxon>
        <taxon>Vibrionales</taxon>
        <taxon>Vibrionaceae</taxon>
        <taxon>Photobacterium</taxon>
    </lineage>
</organism>
<dbReference type="Pfam" id="PF05621">
    <property type="entry name" value="TniB"/>
    <property type="match status" value="1"/>
</dbReference>
<dbReference type="STRING" id="298386.PBPRA1622"/>
<dbReference type="HOGENOM" id="CLU_905713_0_0_6"/>
<dbReference type="SMART" id="SM00382">
    <property type="entry name" value="AAA"/>
    <property type="match status" value="1"/>
</dbReference>
<dbReference type="RefSeq" id="WP_011218349.1">
    <property type="nucleotide sequence ID" value="NC_006370.1"/>
</dbReference>
<dbReference type="Gene3D" id="3.40.50.300">
    <property type="entry name" value="P-loop containing nucleotide triphosphate hydrolases"/>
    <property type="match status" value="1"/>
</dbReference>
<evidence type="ECO:0000259" key="1">
    <source>
        <dbReference type="SMART" id="SM00382"/>
    </source>
</evidence>
<dbReference type="EMBL" id="CR378668">
    <property type="protein sequence ID" value="CAG20033.1"/>
    <property type="molecule type" value="Genomic_DNA"/>
</dbReference>